<dbReference type="Proteomes" id="UP000004688">
    <property type="component" value="Chromosome"/>
</dbReference>
<protein>
    <recommendedName>
        <fullName evidence="3">Helix-turn-helix domain-containing protein</fullName>
    </recommendedName>
</protein>
<dbReference type="KEGG" id="oar:OA238_c24400"/>
<evidence type="ECO:0000313" key="1">
    <source>
        <dbReference type="EMBL" id="AGI72498.1"/>
    </source>
</evidence>
<dbReference type="EMBL" id="CP003742">
    <property type="protein sequence ID" value="AGI72498.1"/>
    <property type="molecule type" value="Genomic_DNA"/>
</dbReference>
<accession>M9RL71</accession>
<proteinExistence type="predicted"/>
<name>M9RL71_9RHOB</name>
<dbReference type="SUPFAM" id="SSF46785">
    <property type="entry name" value="Winged helix' DNA-binding domain"/>
    <property type="match status" value="1"/>
</dbReference>
<sequence length="179" mass="19660">MTRSALYIELKRRFNGGNNGQLFLSHRDAAKALNVGRDTASRYFNDLIERGFIVVTKGHCLGPDGIGQSAHYRLTELAYESKPAAREFMKWRPTPRPPPRSKIQHLMAGKSNRGCRKIQPLEVQMSENPTTLGPKGASTMSENPAIYTSSHIPLTVGEAEQRLIHGLGLCGHAVAQAAP</sequence>
<gene>
    <name evidence="1" type="ORF">OA238_c24400</name>
</gene>
<reference evidence="1 2" key="1">
    <citation type="journal article" date="2013" name="PLoS ONE">
        <title>Poles Apart: Arctic and Antarctic Octadecabacter strains Share High Genome Plasticity and a New Type of Xanthorhodopsin.</title>
        <authorList>
            <person name="Vollmers J."/>
            <person name="Voget S."/>
            <person name="Dietrich S."/>
            <person name="Gollnow K."/>
            <person name="Smits M."/>
            <person name="Meyer K."/>
            <person name="Brinkhoff T."/>
            <person name="Simon M."/>
            <person name="Daniel R."/>
        </authorList>
    </citation>
    <scope>NUCLEOTIDE SEQUENCE [LARGE SCALE GENOMIC DNA]</scope>
    <source>
        <strain evidence="1 2">238</strain>
    </source>
</reference>
<keyword evidence="2" id="KW-1185">Reference proteome</keyword>
<dbReference type="InterPro" id="IPR036390">
    <property type="entry name" value="WH_DNA-bd_sf"/>
</dbReference>
<dbReference type="AlphaFoldDB" id="M9RL71"/>
<organism evidence="1 2">
    <name type="scientific">Octadecabacter arcticus 238</name>
    <dbReference type="NCBI Taxonomy" id="391616"/>
    <lineage>
        <taxon>Bacteria</taxon>
        <taxon>Pseudomonadati</taxon>
        <taxon>Pseudomonadota</taxon>
        <taxon>Alphaproteobacteria</taxon>
        <taxon>Rhodobacterales</taxon>
        <taxon>Roseobacteraceae</taxon>
        <taxon>Octadecabacter</taxon>
    </lineage>
</organism>
<evidence type="ECO:0008006" key="3">
    <source>
        <dbReference type="Google" id="ProtNLM"/>
    </source>
</evidence>
<dbReference type="STRING" id="391616.OA238_c24400"/>
<dbReference type="HOGENOM" id="CLU_1502024_0_0_5"/>
<dbReference type="eggNOG" id="ENOG5032T8W">
    <property type="taxonomic scope" value="Bacteria"/>
</dbReference>
<evidence type="ECO:0000313" key="2">
    <source>
        <dbReference type="Proteomes" id="UP000004688"/>
    </source>
</evidence>